<proteinExistence type="predicted"/>
<sequence length="38" mass="4423">MMHGAEVVSHFLGRLQVRRTFQTDRKRVQLWPPGFGAL</sequence>
<organism evidence="1 2">
    <name type="scientific">Salmonella enterica subsp. enterica serovar Urbana str. R8-2977</name>
    <dbReference type="NCBI Taxonomy" id="913084"/>
    <lineage>
        <taxon>Bacteria</taxon>
        <taxon>Pseudomonadati</taxon>
        <taxon>Pseudomonadota</taxon>
        <taxon>Gammaproteobacteria</taxon>
        <taxon>Enterobacterales</taxon>
        <taxon>Enterobacteriaceae</taxon>
        <taxon>Salmonella</taxon>
    </lineage>
</organism>
<dbReference type="Proteomes" id="UP000004776">
    <property type="component" value="Unassembled WGS sequence"/>
</dbReference>
<dbReference type="EMBL" id="AFCW01000092">
    <property type="protein sequence ID" value="EHD07320.1"/>
    <property type="molecule type" value="Genomic_DNA"/>
</dbReference>
<feature type="non-terminal residue" evidence="1">
    <location>
        <position position="38"/>
    </location>
</feature>
<protein>
    <submittedName>
        <fullName evidence="1">Uncharacterized protein</fullName>
    </submittedName>
</protein>
<evidence type="ECO:0000313" key="2">
    <source>
        <dbReference type="Proteomes" id="UP000004776"/>
    </source>
</evidence>
<comment type="caution">
    <text evidence="1">The sequence shown here is derived from an EMBL/GenBank/DDBJ whole genome shotgun (WGS) entry which is preliminary data.</text>
</comment>
<dbReference type="AlphaFoldDB" id="G5RQA7"/>
<accession>G5RQA7</accession>
<name>G5RQA7_SALET</name>
<gene>
    <name evidence="1" type="ORF">LTSEURB_0212</name>
</gene>
<reference evidence="1 2" key="1">
    <citation type="journal article" date="2011" name="BMC Genomics">
        <title>Genome sequencing reveals diversification of virulence factor content and possible host adaptation in distinct subpopulations of Salmonella enterica.</title>
        <authorList>
            <person name="den Bakker H.C."/>
            <person name="Moreno Switt A.I."/>
            <person name="Govoni G."/>
            <person name="Cummings C.A."/>
            <person name="Ranieri M.L."/>
            <person name="Degoricija L."/>
            <person name="Hoelzer K."/>
            <person name="Rodriguez-Rivera L.D."/>
            <person name="Brown S."/>
            <person name="Bolchacova E."/>
            <person name="Furtado M.R."/>
            <person name="Wiedmann M."/>
        </authorList>
    </citation>
    <scope>NUCLEOTIDE SEQUENCE [LARGE SCALE GENOMIC DNA]</scope>
    <source>
        <strain evidence="1 2">R8-2977</strain>
    </source>
</reference>
<evidence type="ECO:0000313" key="1">
    <source>
        <dbReference type="EMBL" id="EHD07320.1"/>
    </source>
</evidence>